<dbReference type="Gene3D" id="3.40.50.300">
    <property type="entry name" value="P-loop containing nucleotide triphosphate hydrolases"/>
    <property type="match status" value="2"/>
</dbReference>
<dbReference type="NCBIfam" id="TIGR02168">
    <property type="entry name" value="SMC_prok_B"/>
    <property type="match status" value="1"/>
</dbReference>
<feature type="coiled-coil region" evidence="6">
    <location>
        <begin position="363"/>
        <end position="501"/>
    </location>
</feature>
<evidence type="ECO:0000256" key="6">
    <source>
        <dbReference type="HAMAP-Rule" id="MF_01894"/>
    </source>
</evidence>
<dbReference type="InterPro" id="IPR003395">
    <property type="entry name" value="RecF/RecN/SMC_N"/>
</dbReference>
<comment type="subunit">
    <text evidence="6">Homodimer.</text>
</comment>
<keyword evidence="2 6" id="KW-0547">Nucleotide-binding</keyword>
<reference evidence="9 10" key="1">
    <citation type="submission" date="2023-05" db="EMBL/GenBank/DDBJ databases">
        <title>Chelatococcus sp. nov., a moderately thermophilic bacterium isolated from hot spring microbial mat.</title>
        <authorList>
            <person name="Hu C.-J."/>
            <person name="Li W.-J."/>
        </authorList>
    </citation>
    <scope>NUCLEOTIDE SEQUENCE [LARGE SCALE GENOMIC DNA]</scope>
    <source>
        <strain evidence="9 10">SYSU G07232</strain>
    </source>
</reference>
<dbReference type="InterPro" id="IPR027417">
    <property type="entry name" value="P-loop_NTPase"/>
</dbReference>
<dbReference type="CDD" id="cd03278">
    <property type="entry name" value="ABC_SMC_barmotin"/>
    <property type="match status" value="1"/>
</dbReference>
<dbReference type="SMART" id="SM00968">
    <property type="entry name" value="SMC_hinge"/>
    <property type="match status" value="1"/>
</dbReference>
<dbReference type="RefSeq" id="WP_283739830.1">
    <property type="nucleotide sequence ID" value="NZ_JASJEV010000003.1"/>
</dbReference>
<feature type="binding site" evidence="6">
    <location>
        <begin position="32"/>
        <end position="39"/>
    </location>
    <ligand>
        <name>ATP</name>
        <dbReference type="ChEBI" id="CHEBI:30616"/>
    </ligand>
</feature>
<feature type="coiled-coil region" evidence="6">
    <location>
        <begin position="676"/>
        <end position="706"/>
    </location>
</feature>
<dbReference type="Proteomes" id="UP001321492">
    <property type="component" value="Unassembled WGS sequence"/>
</dbReference>
<dbReference type="InterPro" id="IPR036277">
    <property type="entry name" value="SMC_hinge_sf"/>
</dbReference>
<comment type="subcellular location">
    <subcellularLocation>
        <location evidence="6">Cytoplasm</location>
    </subcellularLocation>
</comment>
<evidence type="ECO:0000313" key="9">
    <source>
        <dbReference type="EMBL" id="MDJ1157834.1"/>
    </source>
</evidence>
<feature type="region of interest" description="Disordered" evidence="7">
    <location>
        <begin position="534"/>
        <end position="562"/>
    </location>
</feature>
<comment type="similarity">
    <text evidence="6">Belongs to the SMC family.</text>
</comment>
<evidence type="ECO:0000256" key="5">
    <source>
        <dbReference type="ARBA" id="ARBA00023125"/>
    </source>
</evidence>
<name>A0ABT7AEN8_9HYPH</name>
<accession>A0ABT7AEN8</accession>
<evidence type="ECO:0000256" key="2">
    <source>
        <dbReference type="ARBA" id="ARBA00022741"/>
    </source>
</evidence>
<comment type="function">
    <text evidence="6">Required for chromosome condensation and partitioning.</text>
</comment>
<keyword evidence="1 6" id="KW-0963">Cytoplasm</keyword>
<keyword evidence="10" id="KW-1185">Reference proteome</keyword>
<feature type="coiled-coil region" evidence="6">
    <location>
        <begin position="956"/>
        <end position="990"/>
    </location>
</feature>
<sequence>MKLTRLRIIGFKTFVEPTEFHIEPGLTGIVGPNGCGKSNLVEALRWVMGESSHKSMRASGMDDVIFGGSTSRPARNTAEVMLVVDNGERTAPAAFNDTDHLEVSRKIEREHGSTYRVNGREVRARDVQLLFADAATGARSPALVRQGQIGEIIAAKPQARRRILEDAAGIAGLHARRHEAELRLKAAEDNLLRLVDVLREIDAQIDGLKRQGRQAQRYRSLSADIRKLEAMLLLIAFRDARAQEAAAERTLEADLRTVADRMQAQAEAARHQALAAHAMPALREAEAAAAAALQRLNAARAELDAEERRARERAAELASRSVELGKDIAREKALSADAAASIERLMGEDTELAAAAGSASEAEDDARRRLAAAEARLAEAEGALSAVQAEVSDLNARRAALERTLREETERMARLAAERGRVERDLADLLARTGDDEALAALRDAATGAEASYMAAEQQAAAARLAVNAAREEEARLRGPLADAERMAQGLETEARTLAKLFAPASDQAFPPVVDALRVAKGYETALGAALGEDLDASTDPDAPAHWAATGSPAEDPPLPGGAKPLSDLVKAPAALVRRLKQIGVVERDAAQALRGALKPGQRLVSKEGDLWRWDGFCAAAEAPSAAARRLAERNRLGDLERAAAEARLAAEARKADSDAAQARVRAAAADDAAAIEAARAARRALDAARERLSAAERRAAEAASSRSALGEARSRLAASEAEAMGKAEDARAALAALAPAPDLDARLMGARATAAECRAAAAEARGALESLRREGDLRLKRRESIAAEVKAWRERATRAAAAIGDLEERLSATRAEAQALAEAPDTFLARRRHLLGEITAAEERRKEAADRLAAGEVALSAADRAARDALDALAAAREARAGAEARLEAAKAKLTDIVRAIAEGLDTDPHGLHDRAGVVVGADLPPVADVEARLAHLRSERERLGAVNLRADTELAEAEGKRESLVGERDDLVEAIRRLRQAIGNLNREGRERLLAAFDVVNGHFQRLFTTLFGGGTAELTLVDADDPLEAGLEIVARPPGKKPQVMTLLSGGEQALTATALIFAVFLTNPSPICVLDEVDAPLDDANVERYCDLLHEMVRQTQTRFVVITHNPITMARMDRLFGVTMAERGVSQLVSVDLEAAERIREAG</sequence>
<proteinExistence type="inferred from homology"/>
<feature type="coiled-coil region" evidence="6">
    <location>
        <begin position="755"/>
        <end position="894"/>
    </location>
</feature>
<dbReference type="InterPro" id="IPR010935">
    <property type="entry name" value="SMC_hinge"/>
</dbReference>
<evidence type="ECO:0000256" key="7">
    <source>
        <dbReference type="SAM" id="MobiDB-lite"/>
    </source>
</evidence>
<keyword evidence="3 6" id="KW-0067">ATP-binding</keyword>
<gene>
    <name evidence="6 9" type="primary">smc</name>
    <name evidence="9" type="ORF">QNA08_06265</name>
</gene>
<evidence type="ECO:0000256" key="3">
    <source>
        <dbReference type="ARBA" id="ARBA00022840"/>
    </source>
</evidence>
<feature type="coiled-coil region" evidence="6">
    <location>
        <begin position="282"/>
        <end position="320"/>
    </location>
</feature>
<dbReference type="HAMAP" id="MF_01894">
    <property type="entry name" value="Smc_prok"/>
    <property type="match status" value="1"/>
</dbReference>
<dbReference type="InterPro" id="IPR011890">
    <property type="entry name" value="SMC_prok"/>
</dbReference>
<organism evidence="9 10">
    <name type="scientific">Chelatococcus albus</name>
    <dbReference type="NCBI Taxonomy" id="3047466"/>
    <lineage>
        <taxon>Bacteria</taxon>
        <taxon>Pseudomonadati</taxon>
        <taxon>Pseudomonadota</taxon>
        <taxon>Alphaproteobacteria</taxon>
        <taxon>Hyphomicrobiales</taxon>
        <taxon>Chelatococcaceae</taxon>
        <taxon>Chelatococcus</taxon>
    </lineage>
</organism>
<dbReference type="SUPFAM" id="SSF75553">
    <property type="entry name" value="Smc hinge domain"/>
    <property type="match status" value="1"/>
</dbReference>
<keyword evidence="4 6" id="KW-0175">Coiled coil</keyword>
<feature type="coiled-coil region" evidence="6">
    <location>
        <begin position="170"/>
        <end position="204"/>
    </location>
</feature>
<evidence type="ECO:0000313" key="10">
    <source>
        <dbReference type="Proteomes" id="UP001321492"/>
    </source>
</evidence>
<feature type="domain" description="SMC hinge" evidence="8">
    <location>
        <begin position="507"/>
        <end position="595"/>
    </location>
</feature>
<dbReference type="PIRSF" id="PIRSF005719">
    <property type="entry name" value="SMC"/>
    <property type="match status" value="1"/>
</dbReference>
<evidence type="ECO:0000259" key="8">
    <source>
        <dbReference type="SMART" id="SM00968"/>
    </source>
</evidence>
<protein>
    <recommendedName>
        <fullName evidence="6">Chromosome partition protein Smc</fullName>
    </recommendedName>
</protein>
<comment type="caution">
    <text evidence="9">The sequence shown here is derived from an EMBL/GenBank/DDBJ whole genome shotgun (WGS) entry which is preliminary data.</text>
</comment>
<keyword evidence="5 6" id="KW-0238">DNA-binding</keyword>
<dbReference type="Pfam" id="PF02463">
    <property type="entry name" value="SMC_N"/>
    <property type="match status" value="1"/>
</dbReference>
<comment type="domain">
    <text evidence="6">Contains large globular domains required for ATP hydrolysis at each terminus and a third globular domain forming a flexible hinge near the middle of the molecule. These domains are separated by coiled-coil structures.</text>
</comment>
<dbReference type="PANTHER" id="PTHR43977">
    <property type="entry name" value="STRUCTURAL MAINTENANCE OF CHROMOSOMES PROTEIN 3"/>
    <property type="match status" value="1"/>
</dbReference>
<dbReference type="InterPro" id="IPR024704">
    <property type="entry name" value="SMC"/>
</dbReference>
<evidence type="ECO:0000256" key="4">
    <source>
        <dbReference type="ARBA" id="ARBA00023054"/>
    </source>
</evidence>
<evidence type="ECO:0000256" key="1">
    <source>
        <dbReference type="ARBA" id="ARBA00022490"/>
    </source>
</evidence>
<dbReference type="EMBL" id="JASJEV010000003">
    <property type="protein sequence ID" value="MDJ1157834.1"/>
    <property type="molecule type" value="Genomic_DNA"/>
</dbReference>
<dbReference type="SUPFAM" id="SSF52540">
    <property type="entry name" value="P-loop containing nucleoside triphosphate hydrolases"/>
    <property type="match status" value="1"/>
</dbReference>